<evidence type="ECO:0000313" key="7">
    <source>
        <dbReference type="Proteomes" id="UP000231019"/>
    </source>
</evidence>
<protein>
    <recommendedName>
        <fullName evidence="5">Peptidase metallopeptidase domain-containing protein</fullName>
    </recommendedName>
</protein>
<dbReference type="SUPFAM" id="SSF55486">
    <property type="entry name" value="Metalloproteases ('zincins'), catalytic domain"/>
    <property type="match status" value="1"/>
</dbReference>
<evidence type="ECO:0000256" key="2">
    <source>
        <dbReference type="ARBA" id="ARBA00022723"/>
    </source>
</evidence>
<dbReference type="EMBL" id="PFFQ01000026">
    <property type="protein sequence ID" value="PIW17213.1"/>
    <property type="molecule type" value="Genomic_DNA"/>
</dbReference>
<evidence type="ECO:0000256" key="4">
    <source>
        <dbReference type="ARBA" id="ARBA00022833"/>
    </source>
</evidence>
<dbReference type="AlphaFoldDB" id="A0A2M7G5M9"/>
<dbReference type="PRINTS" id="PR00138">
    <property type="entry name" value="MATRIXIN"/>
</dbReference>
<dbReference type="InterPro" id="IPR024079">
    <property type="entry name" value="MetalloPept_cat_dom_sf"/>
</dbReference>
<dbReference type="Gene3D" id="3.40.390.10">
    <property type="entry name" value="Collagenase (Catalytic Domain)"/>
    <property type="match status" value="1"/>
</dbReference>
<dbReference type="Pfam" id="PF00413">
    <property type="entry name" value="Peptidase_M10"/>
    <property type="match status" value="1"/>
</dbReference>
<evidence type="ECO:0000313" key="6">
    <source>
        <dbReference type="EMBL" id="PIW17213.1"/>
    </source>
</evidence>
<comment type="caution">
    <text evidence="6">The sequence shown here is derived from an EMBL/GenBank/DDBJ whole genome shotgun (WGS) entry which is preliminary data.</text>
</comment>
<dbReference type="InterPro" id="IPR021190">
    <property type="entry name" value="Pept_M10A"/>
</dbReference>
<keyword evidence="2" id="KW-0479">Metal-binding</keyword>
<keyword evidence="3" id="KW-0378">Hydrolase</keyword>
<name>A0A2M7G5M9_9BACT</name>
<gene>
    <name evidence="6" type="ORF">COW36_09585</name>
</gene>
<dbReference type="GO" id="GO:0004222">
    <property type="term" value="F:metalloendopeptidase activity"/>
    <property type="evidence" value="ECO:0007669"/>
    <property type="project" value="InterPro"/>
</dbReference>
<evidence type="ECO:0000259" key="5">
    <source>
        <dbReference type="SMART" id="SM00235"/>
    </source>
</evidence>
<accession>A0A2M7G5M9</accession>
<evidence type="ECO:0000256" key="1">
    <source>
        <dbReference type="ARBA" id="ARBA00022670"/>
    </source>
</evidence>
<feature type="domain" description="Peptidase metallopeptidase" evidence="5">
    <location>
        <begin position="50"/>
        <end position="225"/>
    </location>
</feature>
<dbReference type="GO" id="GO:0031012">
    <property type="term" value="C:extracellular matrix"/>
    <property type="evidence" value="ECO:0007669"/>
    <property type="project" value="InterPro"/>
</dbReference>
<dbReference type="InterPro" id="IPR001818">
    <property type="entry name" value="Pept_M10_metallopeptidase"/>
</dbReference>
<proteinExistence type="predicted"/>
<dbReference type="SMART" id="SM00235">
    <property type="entry name" value="ZnMc"/>
    <property type="match status" value="1"/>
</dbReference>
<keyword evidence="1" id="KW-0645">Protease</keyword>
<sequence>MRKWPFQAFVKRVFNGGFAICFSGGLIFSTPVWAFEHYLCSEKRSLQEYNSMRWFKYELPITVYVPPVPFQVEQPDMYYPLVQKAFFAWSERAPFIQFQFVDHPKKAMIKIQWKDDFKNEGAWGKAFLPILYRSVKGKLRHKSVVFLAVRAQLGSGMTGLVNKPVLFSADELLSIAKHEVGHALGLPHSPNESDVMCGGCWGFYGNTLRDISEGDIATLYALYNLPLPLKKNPCP</sequence>
<reference evidence="6 7" key="1">
    <citation type="submission" date="2017-09" db="EMBL/GenBank/DDBJ databases">
        <title>Depth-based differentiation of microbial function through sediment-hosted aquifers and enrichment of novel symbionts in the deep terrestrial subsurface.</title>
        <authorList>
            <person name="Probst A.J."/>
            <person name="Ladd B."/>
            <person name="Jarett J.K."/>
            <person name="Geller-Mcgrath D.E."/>
            <person name="Sieber C.M."/>
            <person name="Emerson J.B."/>
            <person name="Anantharaman K."/>
            <person name="Thomas B.C."/>
            <person name="Malmstrom R."/>
            <person name="Stieglmeier M."/>
            <person name="Klingl A."/>
            <person name="Woyke T."/>
            <person name="Ryan C.M."/>
            <person name="Banfield J.F."/>
        </authorList>
    </citation>
    <scope>NUCLEOTIDE SEQUENCE [LARGE SCALE GENOMIC DNA]</scope>
    <source>
        <strain evidence="6">CG17_big_fil_post_rev_8_21_14_2_50_48_46</strain>
    </source>
</reference>
<dbReference type="InterPro" id="IPR006026">
    <property type="entry name" value="Peptidase_Metallo"/>
</dbReference>
<dbReference type="GO" id="GO:0008270">
    <property type="term" value="F:zinc ion binding"/>
    <property type="evidence" value="ECO:0007669"/>
    <property type="project" value="InterPro"/>
</dbReference>
<dbReference type="Proteomes" id="UP000231019">
    <property type="component" value="Unassembled WGS sequence"/>
</dbReference>
<dbReference type="GO" id="GO:0006508">
    <property type="term" value="P:proteolysis"/>
    <property type="evidence" value="ECO:0007669"/>
    <property type="project" value="UniProtKB-KW"/>
</dbReference>
<organism evidence="6 7">
    <name type="scientific">bacterium (Candidatus Blackallbacteria) CG17_big_fil_post_rev_8_21_14_2_50_48_46</name>
    <dbReference type="NCBI Taxonomy" id="2014261"/>
    <lineage>
        <taxon>Bacteria</taxon>
        <taxon>Candidatus Blackallbacteria</taxon>
    </lineage>
</organism>
<keyword evidence="4" id="KW-0862">Zinc</keyword>
<evidence type="ECO:0000256" key="3">
    <source>
        <dbReference type="ARBA" id="ARBA00022801"/>
    </source>
</evidence>